<sequence>MSSSNRTAVPCEAAIYRNDHPVGPMRLPIKEQASFVEEFNRLYRRAGIVIERFERSAASCNPNKKG</sequence>
<dbReference type="KEGG" id="smam:Mal15_10880"/>
<evidence type="ECO:0000313" key="2">
    <source>
        <dbReference type="Proteomes" id="UP000321353"/>
    </source>
</evidence>
<dbReference type="EMBL" id="CP036264">
    <property type="protein sequence ID" value="QEF97053.1"/>
    <property type="molecule type" value="Genomic_DNA"/>
</dbReference>
<evidence type="ECO:0000313" key="1">
    <source>
        <dbReference type="EMBL" id="QEF97053.1"/>
    </source>
</evidence>
<name>A0A5B9M8S1_9BACT</name>
<accession>A0A5B9M8S1</accession>
<organism evidence="1 2">
    <name type="scientific">Stieleria maiorica</name>
    <dbReference type="NCBI Taxonomy" id="2795974"/>
    <lineage>
        <taxon>Bacteria</taxon>
        <taxon>Pseudomonadati</taxon>
        <taxon>Planctomycetota</taxon>
        <taxon>Planctomycetia</taxon>
        <taxon>Pirellulales</taxon>
        <taxon>Pirellulaceae</taxon>
        <taxon>Stieleria</taxon>
    </lineage>
</organism>
<dbReference type="AlphaFoldDB" id="A0A5B9M8S1"/>
<reference evidence="1 2" key="1">
    <citation type="submission" date="2019-02" db="EMBL/GenBank/DDBJ databases">
        <title>Planctomycetal bacteria perform biofilm scaping via a novel small molecule.</title>
        <authorList>
            <person name="Jeske O."/>
            <person name="Boedeker C."/>
            <person name="Wiegand S."/>
            <person name="Breitling P."/>
            <person name="Kallscheuer N."/>
            <person name="Jogler M."/>
            <person name="Rohde M."/>
            <person name="Petersen J."/>
            <person name="Medema M.H."/>
            <person name="Surup F."/>
            <person name="Jogler C."/>
        </authorList>
    </citation>
    <scope>NUCLEOTIDE SEQUENCE [LARGE SCALE GENOMIC DNA]</scope>
    <source>
        <strain evidence="1 2">Mal15</strain>
    </source>
</reference>
<dbReference type="Proteomes" id="UP000321353">
    <property type="component" value="Chromosome"/>
</dbReference>
<gene>
    <name evidence="1" type="ORF">Mal15_10880</name>
</gene>
<keyword evidence="2" id="KW-1185">Reference proteome</keyword>
<proteinExistence type="predicted"/>
<protein>
    <submittedName>
        <fullName evidence="1">Uncharacterized protein</fullName>
    </submittedName>
</protein>